<dbReference type="AlphaFoldDB" id="A0A1D7TMC1"/>
<dbReference type="SUPFAM" id="SSF55785">
    <property type="entry name" value="PYP-like sensor domain (PAS domain)"/>
    <property type="match status" value="1"/>
</dbReference>
<dbReference type="EMBL" id="CP017111">
    <property type="protein sequence ID" value="AOO66149.1"/>
    <property type="molecule type" value="Genomic_DNA"/>
</dbReference>
<evidence type="ECO:0000259" key="11">
    <source>
        <dbReference type="PROSITE" id="PS50112"/>
    </source>
</evidence>
<dbReference type="InterPro" id="IPR001610">
    <property type="entry name" value="PAC"/>
</dbReference>
<dbReference type="Pfam" id="PF02518">
    <property type="entry name" value="HATPase_c"/>
    <property type="match status" value="1"/>
</dbReference>
<evidence type="ECO:0000256" key="3">
    <source>
        <dbReference type="ARBA" id="ARBA00022553"/>
    </source>
</evidence>
<keyword evidence="4" id="KW-0808">Transferase</keyword>
<dbReference type="InterPro" id="IPR036097">
    <property type="entry name" value="HisK_dim/P_sf"/>
</dbReference>
<evidence type="ECO:0000256" key="8">
    <source>
        <dbReference type="ARBA" id="ARBA00023012"/>
    </source>
</evidence>
<dbReference type="Gene3D" id="3.30.450.20">
    <property type="entry name" value="PAS domain"/>
    <property type="match status" value="1"/>
</dbReference>
<sequence length="407" mass="46593">MKLEQYQSAIESSNIISKTDIFGIITFVNDEFCKISGYSKEELVGKNHNIVRHPDVPASSFKQLWQTILQKQTYKSTVKNLAKDGSTFYVNTTVFPILDENGDIEEFIAIRYDVTESVRLSEALITKDEELEELNATLEQRVQEQTKALMELNQTLEERIKEEVEKNREKDRFLFQQSRLASMGEMIANIAHQWRQPLSELNITLYKMNKLYRLQNEGKGVEFEDSYTHAKKIVSKMSETIEDFRNFFSPDRQSEDFALSLVAQEAMDIMRGTLEKNEIEMRLNVKSDAHIRGYFNEFSQVLINLINNTIDAFCHNNIKNRLIYIEIDTSALGDAIIKVCDNAGGIEEAILDKIFEPYFTTKHASAGTGLGLYMSKMIINNSMKGFIVAANCNDGVCFTITIPLVKE</sequence>
<keyword evidence="8" id="KW-0902">Two-component regulatory system</keyword>
<evidence type="ECO:0000256" key="6">
    <source>
        <dbReference type="ARBA" id="ARBA00022777"/>
    </source>
</evidence>
<dbReference type="GO" id="GO:0000155">
    <property type="term" value="F:phosphorelay sensor kinase activity"/>
    <property type="evidence" value="ECO:0007669"/>
    <property type="project" value="InterPro"/>
</dbReference>
<dbReference type="KEGG" id="shal:SHALO_2389"/>
<evidence type="ECO:0000313" key="14">
    <source>
        <dbReference type="Proteomes" id="UP000094609"/>
    </source>
</evidence>
<keyword evidence="5" id="KW-0547">Nucleotide-binding</keyword>
<keyword evidence="3" id="KW-0597">Phosphoprotein</keyword>
<dbReference type="InterPro" id="IPR035965">
    <property type="entry name" value="PAS-like_dom_sf"/>
</dbReference>
<evidence type="ECO:0000256" key="7">
    <source>
        <dbReference type="ARBA" id="ARBA00022840"/>
    </source>
</evidence>
<feature type="domain" description="PAC" evidence="12">
    <location>
        <begin position="72"/>
        <end position="126"/>
    </location>
</feature>
<feature type="domain" description="PAS" evidence="11">
    <location>
        <begin position="2"/>
        <end position="55"/>
    </location>
</feature>
<evidence type="ECO:0000259" key="12">
    <source>
        <dbReference type="PROSITE" id="PS50113"/>
    </source>
</evidence>
<dbReference type="SMART" id="SM00091">
    <property type="entry name" value="PAS"/>
    <property type="match status" value="1"/>
</dbReference>
<protein>
    <recommendedName>
        <fullName evidence="2">histidine kinase</fullName>
        <ecNumber evidence="2">2.7.13.3</ecNumber>
    </recommendedName>
</protein>
<evidence type="ECO:0000259" key="10">
    <source>
        <dbReference type="PROSITE" id="PS50109"/>
    </source>
</evidence>
<dbReference type="STRING" id="1193502.SHALO_2389"/>
<dbReference type="Pfam" id="PF08447">
    <property type="entry name" value="PAS_3"/>
    <property type="match status" value="1"/>
</dbReference>
<keyword evidence="7" id="KW-0067">ATP-binding</keyword>
<evidence type="ECO:0000256" key="2">
    <source>
        <dbReference type="ARBA" id="ARBA00012438"/>
    </source>
</evidence>
<keyword evidence="14" id="KW-1185">Reference proteome</keyword>
<dbReference type="EC" id="2.7.13.3" evidence="2"/>
<evidence type="ECO:0000256" key="4">
    <source>
        <dbReference type="ARBA" id="ARBA00022679"/>
    </source>
</evidence>
<feature type="domain" description="Histidine kinase" evidence="10">
    <location>
        <begin position="189"/>
        <end position="406"/>
    </location>
</feature>
<keyword evidence="6 13" id="KW-0418">Kinase</keyword>
<name>A0A1D7TMC1_9BACT</name>
<dbReference type="SUPFAM" id="SSF47384">
    <property type="entry name" value="Homodimeric domain of signal transducing histidine kinase"/>
    <property type="match status" value="1"/>
</dbReference>
<dbReference type="PRINTS" id="PR00344">
    <property type="entry name" value="BCTRLSENSOR"/>
</dbReference>
<dbReference type="InterPro" id="IPR000014">
    <property type="entry name" value="PAS"/>
</dbReference>
<accession>A0A1D7TMC1</accession>
<dbReference type="Proteomes" id="UP000094609">
    <property type="component" value="Chromosome"/>
</dbReference>
<dbReference type="RefSeq" id="WP_069478740.1">
    <property type="nucleotide sequence ID" value="NZ_CP017111.1"/>
</dbReference>
<dbReference type="PANTHER" id="PTHR43065">
    <property type="entry name" value="SENSOR HISTIDINE KINASE"/>
    <property type="match status" value="1"/>
</dbReference>
<reference evidence="14" key="1">
    <citation type="submission" date="2016-08" db="EMBL/GenBank/DDBJ databases">
        <title>Complete genome sequence of the organohalide-respiring Epsilonproteobacterium Sulfurospirillum halorespirans.</title>
        <authorList>
            <person name="Goris T."/>
            <person name="Zimmermann J."/>
            <person name="Schenz B."/>
            <person name="Lemos M."/>
            <person name="Hackermueller J."/>
            <person name="Diekert G."/>
        </authorList>
    </citation>
    <scope>NUCLEOTIDE SEQUENCE [LARGE SCALE GENOMIC DNA]</scope>
    <source>
        <strain>DSM 13726</strain>
        <strain evidence="14">PCE-M2</strain>
    </source>
</reference>
<dbReference type="GO" id="GO:0005524">
    <property type="term" value="F:ATP binding"/>
    <property type="evidence" value="ECO:0007669"/>
    <property type="project" value="UniProtKB-KW"/>
</dbReference>
<evidence type="ECO:0000256" key="9">
    <source>
        <dbReference type="SAM" id="Coils"/>
    </source>
</evidence>
<dbReference type="NCBIfam" id="TIGR00229">
    <property type="entry name" value="sensory_box"/>
    <property type="match status" value="1"/>
</dbReference>
<dbReference type="SUPFAM" id="SSF55874">
    <property type="entry name" value="ATPase domain of HSP90 chaperone/DNA topoisomerase II/histidine kinase"/>
    <property type="match status" value="1"/>
</dbReference>
<dbReference type="PANTHER" id="PTHR43065:SF10">
    <property type="entry name" value="PEROXIDE STRESS-ACTIVATED HISTIDINE KINASE MAK3"/>
    <property type="match status" value="1"/>
</dbReference>
<dbReference type="SMART" id="SM00387">
    <property type="entry name" value="HATPase_c"/>
    <property type="match status" value="1"/>
</dbReference>
<dbReference type="Gene3D" id="1.10.287.130">
    <property type="match status" value="1"/>
</dbReference>
<gene>
    <name evidence="13" type="ORF">SHALO_2389</name>
</gene>
<keyword evidence="9" id="KW-0175">Coiled coil</keyword>
<proteinExistence type="predicted"/>
<dbReference type="PROSITE" id="PS50113">
    <property type="entry name" value="PAC"/>
    <property type="match status" value="1"/>
</dbReference>
<evidence type="ECO:0000313" key="13">
    <source>
        <dbReference type="EMBL" id="AOO66149.1"/>
    </source>
</evidence>
<dbReference type="InterPro" id="IPR000700">
    <property type="entry name" value="PAS-assoc_C"/>
</dbReference>
<dbReference type="InterPro" id="IPR005467">
    <property type="entry name" value="His_kinase_dom"/>
</dbReference>
<dbReference type="PROSITE" id="PS50109">
    <property type="entry name" value="HIS_KIN"/>
    <property type="match status" value="1"/>
</dbReference>
<dbReference type="PROSITE" id="PS50112">
    <property type="entry name" value="PAS"/>
    <property type="match status" value="1"/>
</dbReference>
<dbReference type="InterPro" id="IPR003594">
    <property type="entry name" value="HATPase_dom"/>
</dbReference>
<feature type="coiled-coil region" evidence="9">
    <location>
        <begin position="121"/>
        <end position="166"/>
    </location>
</feature>
<evidence type="ECO:0000256" key="5">
    <source>
        <dbReference type="ARBA" id="ARBA00022741"/>
    </source>
</evidence>
<dbReference type="InterPro" id="IPR004358">
    <property type="entry name" value="Sig_transdc_His_kin-like_C"/>
</dbReference>
<dbReference type="CDD" id="cd00130">
    <property type="entry name" value="PAS"/>
    <property type="match status" value="1"/>
</dbReference>
<comment type="catalytic activity">
    <reaction evidence="1">
        <text>ATP + protein L-histidine = ADP + protein N-phospho-L-histidine.</text>
        <dbReference type="EC" id="2.7.13.3"/>
    </reaction>
</comment>
<dbReference type="PATRIC" id="fig|1193502.14.peg.2421"/>
<organism evidence="13 14">
    <name type="scientific">Sulfurospirillum halorespirans DSM 13726</name>
    <dbReference type="NCBI Taxonomy" id="1193502"/>
    <lineage>
        <taxon>Bacteria</taxon>
        <taxon>Pseudomonadati</taxon>
        <taxon>Campylobacterota</taxon>
        <taxon>Epsilonproteobacteria</taxon>
        <taxon>Campylobacterales</taxon>
        <taxon>Sulfurospirillaceae</taxon>
        <taxon>Sulfurospirillum</taxon>
    </lineage>
</organism>
<dbReference type="Gene3D" id="3.30.565.10">
    <property type="entry name" value="Histidine kinase-like ATPase, C-terminal domain"/>
    <property type="match status" value="1"/>
</dbReference>
<dbReference type="SMART" id="SM00086">
    <property type="entry name" value="PAC"/>
    <property type="match status" value="1"/>
</dbReference>
<dbReference type="InterPro" id="IPR036890">
    <property type="entry name" value="HATPase_C_sf"/>
</dbReference>
<dbReference type="InterPro" id="IPR013655">
    <property type="entry name" value="PAS_fold_3"/>
</dbReference>
<evidence type="ECO:0000256" key="1">
    <source>
        <dbReference type="ARBA" id="ARBA00000085"/>
    </source>
</evidence>